<proteinExistence type="predicted"/>
<reference evidence="1 2" key="1">
    <citation type="submission" date="2015-04" db="EMBL/GenBank/DDBJ databases">
        <authorList>
            <person name="Syromyatnikov M.Y."/>
            <person name="Popov V.N."/>
        </authorList>
    </citation>
    <scope>NUCLEOTIDE SEQUENCE [LARGE SCALE GENOMIC DNA]</scope>
</reference>
<evidence type="ECO:0000313" key="2">
    <source>
        <dbReference type="Proteomes" id="UP000183832"/>
    </source>
</evidence>
<accession>A0A1J1IS46</accession>
<sequence length="223" mass="26182">MSLYEVANAVKSVRFVLQKHGNKTWLGMSHQELQNYCEVAWESQMCKWRQGQDICERVFTLLSVYIQEETKPAGFANLGEYISDIILEMGMMWTEVRQTKFACNLRKIEHLENFNLDSWTCTVCEKENDMLYDNSKDFFNWSILVICKTAVSSSSPLCWLNEHKDTWTRKPVYIIKALHLKCVGTVADGFEKPNCFYCGWWKVQRELREVEAMISFIHRFANA</sequence>
<dbReference type="EMBL" id="CVRI01000059">
    <property type="protein sequence ID" value="CRL03051.1"/>
    <property type="molecule type" value="Genomic_DNA"/>
</dbReference>
<keyword evidence="2" id="KW-1185">Reference proteome</keyword>
<gene>
    <name evidence="1" type="ORF">CLUMA_CG016640</name>
</gene>
<dbReference type="Proteomes" id="UP000183832">
    <property type="component" value="Unassembled WGS sequence"/>
</dbReference>
<name>A0A1J1IS46_9DIPT</name>
<organism evidence="1 2">
    <name type="scientific">Clunio marinus</name>
    <dbReference type="NCBI Taxonomy" id="568069"/>
    <lineage>
        <taxon>Eukaryota</taxon>
        <taxon>Metazoa</taxon>
        <taxon>Ecdysozoa</taxon>
        <taxon>Arthropoda</taxon>
        <taxon>Hexapoda</taxon>
        <taxon>Insecta</taxon>
        <taxon>Pterygota</taxon>
        <taxon>Neoptera</taxon>
        <taxon>Endopterygota</taxon>
        <taxon>Diptera</taxon>
        <taxon>Nematocera</taxon>
        <taxon>Chironomoidea</taxon>
        <taxon>Chironomidae</taxon>
        <taxon>Clunio</taxon>
    </lineage>
</organism>
<protein>
    <submittedName>
        <fullName evidence="1">CLUMA_CG016640, isoform A</fullName>
    </submittedName>
</protein>
<dbReference type="AlphaFoldDB" id="A0A1J1IS46"/>
<evidence type="ECO:0000313" key="1">
    <source>
        <dbReference type="EMBL" id="CRL03051.1"/>
    </source>
</evidence>